<evidence type="ECO:0000256" key="11">
    <source>
        <dbReference type="ARBA" id="ARBA00049340"/>
    </source>
</evidence>
<feature type="transmembrane region" description="Helical" evidence="12">
    <location>
        <begin position="192"/>
        <end position="212"/>
    </location>
</feature>
<gene>
    <name evidence="15" type="ORF">Q8814_07475</name>
</gene>
<comment type="subunit">
    <text evidence="4">Homotrimer.</text>
</comment>
<evidence type="ECO:0000256" key="12">
    <source>
        <dbReference type="SAM" id="Phobius"/>
    </source>
</evidence>
<evidence type="ECO:0000256" key="7">
    <source>
        <dbReference type="ARBA" id="ARBA00022723"/>
    </source>
</evidence>
<dbReference type="InterPro" id="IPR011707">
    <property type="entry name" value="Cu-oxidase-like_N"/>
</dbReference>
<comment type="catalytic activity">
    <reaction evidence="11">
        <text>nitric oxide + Fe(III)-[cytochrome c] + H2O = Fe(II)-[cytochrome c] + nitrite + 2 H(+)</text>
        <dbReference type="Rhea" id="RHEA:15233"/>
        <dbReference type="Rhea" id="RHEA-COMP:10350"/>
        <dbReference type="Rhea" id="RHEA-COMP:14399"/>
        <dbReference type="ChEBI" id="CHEBI:15377"/>
        <dbReference type="ChEBI" id="CHEBI:15378"/>
        <dbReference type="ChEBI" id="CHEBI:16301"/>
        <dbReference type="ChEBI" id="CHEBI:16480"/>
        <dbReference type="ChEBI" id="CHEBI:29033"/>
        <dbReference type="ChEBI" id="CHEBI:29034"/>
        <dbReference type="EC" id="1.7.2.1"/>
    </reaction>
</comment>
<keyword evidence="16" id="KW-1185">Reference proteome</keyword>
<dbReference type="InterPro" id="IPR001287">
    <property type="entry name" value="NO2-reductase_Cu"/>
</dbReference>
<keyword evidence="10" id="KW-0186">Copper</keyword>
<evidence type="ECO:0000256" key="9">
    <source>
        <dbReference type="ARBA" id="ARBA00023002"/>
    </source>
</evidence>
<evidence type="ECO:0000313" key="16">
    <source>
        <dbReference type="Proteomes" id="UP001331936"/>
    </source>
</evidence>
<accession>A0ABU7JR28</accession>
<dbReference type="EC" id="1.7.2.1" evidence="5"/>
<feature type="transmembrane region" description="Helical" evidence="12">
    <location>
        <begin position="432"/>
        <end position="450"/>
    </location>
</feature>
<feature type="transmembrane region" description="Helical" evidence="12">
    <location>
        <begin position="356"/>
        <end position="375"/>
    </location>
</feature>
<feature type="transmembrane region" description="Helical" evidence="12">
    <location>
        <begin position="44"/>
        <end position="65"/>
    </location>
</feature>
<comment type="caution">
    <text evidence="15">The sequence shown here is derived from an EMBL/GenBank/DDBJ whole genome shotgun (WGS) entry which is preliminary data.</text>
</comment>
<dbReference type="InterPro" id="IPR045087">
    <property type="entry name" value="Cu-oxidase_fam"/>
</dbReference>
<dbReference type="InterPro" id="IPR028096">
    <property type="entry name" value="EfeO_Cupredoxin"/>
</dbReference>
<sequence length="867" mass="91296">MTTTRTAKRPKSWHQRAGKPVRVWLVLLILAGLTHPFLPESRWLLVHLFTLGAVTNSIVVWSQTLAERFLGYQLPETERGAQLVKIYLLNAGIVVTVVGVVGGFFPVTVVGAVLVGTMVAWHAISLLLLIRRAQKWRAGDGQGAAEHVQSVWFLVASSAMLPVGAGFGATLAYGLTDRTQAGFLLAHQAMNLLGFLGLAAAGVLTVLYPRLIGMENPGGGRRPAALALMLAGIAILTFGALSGHPLVAAIGCGLYLIGWLVVAVPMLRGAVTHPPNGYAPASITAAMLWLVGSLATLAVILATGPMDPERATLMTVPFLAGFAAQLLFGVMSHLLPTMMGGGPAVVGAGVDKMNRWWVWRIVVINVGLVLWLLPLSSWMRVGISALVMAAFVLFLPVMVTSAKASVAGRRAVMSGQSAPDHTPTMHHRAMQATAALACLALVAAVMSGLGGGSAGQQDASAGVAPTGDTTEVQVEAVGMRFTPETVTVAAGDRLVITVTNSDDQVHDLVLATGHSSGRLAPGESATVDAGIVGSDIEGWCSIVGHRQQGMVFHIVAEGGAGATNAHDHESGGAGAPDAQAVDLAREPDDDFAARDAVLAPAPGGTVHRHTFEITEVRGEYGAGTSQTMWTYDGQPMGPTLRGKLGDIFEITMVNNGTMGHSIDFHAGMVGPDEPMRTINPGEELVYRFRAEHTGVWMYHCATAPMAVHIAAGMFGAVVIDPPSLAPVDAEYVIVQSEAYLGDGETDADKVAAGTPDLVMFNGFANQYLHRPLRAQVGDRIRVWVLAAGPHEGVSFHVVGSQFDTVYKEGAYLLRPDNPDRGGAQALDLGVAQGGFVEMEFLEPGTYTFLNHRMFDADRGATGRIVVE</sequence>
<evidence type="ECO:0000256" key="5">
    <source>
        <dbReference type="ARBA" id="ARBA00011882"/>
    </source>
</evidence>
<keyword evidence="12" id="KW-0472">Membrane</keyword>
<evidence type="ECO:0000256" key="3">
    <source>
        <dbReference type="ARBA" id="ARBA00010609"/>
    </source>
</evidence>
<feature type="transmembrane region" description="Helical" evidence="12">
    <location>
        <begin position="314"/>
        <end position="335"/>
    </location>
</feature>
<dbReference type="Gene3D" id="2.60.40.420">
    <property type="entry name" value="Cupredoxins - blue copper proteins"/>
    <property type="match status" value="3"/>
</dbReference>
<feature type="transmembrane region" description="Helical" evidence="12">
    <location>
        <begin position="111"/>
        <end position="130"/>
    </location>
</feature>
<dbReference type="Pfam" id="PF07732">
    <property type="entry name" value="Cu-oxidase_3"/>
    <property type="match status" value="1"/>
</dbReference>
<protein>
    <recommendedName>
        <fullName evidence="6">Copper-containing nitrite reductase</fullName>
        <ecNumber evidence="5">1.7.2.1</ecNumber>
    </recommendedName>
</protein>
<comment type="similarity">
    <text evidence="3">Belongs to the multicopper oxidase family.</text>
</comment>
<dbReference type="PRINTS" id="PR00695">
    <property type="entry name" value="CUNO2RDTASE"/>
</dbReference>
<evidence type="ECO:0000259" key="13">
    <source>
        <dbReference type="Pfam" id="PF07732"/>
    </source>
</evidence>
<feature type="domain" description="EfeO-type cupredoxin-like" evidence="14">
    <location>
        <begin position="466"/>
        <end position="528"/>
    </location>
</feature>
<feature type="transmembrane region" description="Helical" evidence="12">
    <location>
        <begin position="151"/>
        <end position="172"/>
    </location>
</feature>
<comment type="cofactor">
    <cofactor evidence="1">
        <name>Cu(+)</name>
        <dbReference type="ChEBI" id="CHEBI:49552"/>
    </cofactor>
</comment>
<keyword evidence="12" id="KW-1133">Transmembrane helix</keyword>
<feature type="transmembrane region" description="Helical" evidence="12">
    <location>
        <begin position="247"/>
        <end position="267"/>
    </location>
</feature>
<evidence type="ECO:0000256" key="1">
    <source>
        <dbReference type="ARBA" id="ARBA00001960"/>
    </source>
</evidence>
<comment type="cofactor">
    <cofactor evidence="2">
        <name>Cu(2+)</name>
        <dbReference type="ChEBI" id="CHEBI:29036"/>
    </cofactor>
</comment>
<keyword evidence="7" id="KW-0479">Metal-binding</keyword>
<dbReference type="PANTHER" id="PTHR11709:SF394">
    <property type="entry name" value="FI03373P-RELATED"/>
    <property type="match status" value="1"/>
</dbReference>
<dbReference type="SUPFAM" id="SSF49503">
    <property type="entry name" value="Cupredoxins"/>
    <property type="match status" value="3"/>
</dbReference>
<organism evidence="15 16">
    <name type="scientific">Rhodococcus chondri</name>
    <dbReference type="NCBI Taxonomy" id="3065941"/>
    <lineage>
        <taxon>Bacteria</taxon>
        <taxon>Bacillati</taxon>
        <taxon>Actinomycetota</taxon>
        <taxon>Actinomycetes</taxon>
        <taxon>Mycobacteriales</taxon>
        <taxon>Nocardiaceae</taxon>
        <taxon>Rhodococcus</taxon>
    </lineage>
</organism>
<evidence type="ECO:0000256" key="4">
    <source>
        <dbReference type="ARBA" id="ARBA00011233"/>
    </source>
</evidence>
<evidence type="ECO:0000313" key="15">
    <source>
        <dbReference type="EMBL" id="MEE2031949.1"/>
    </source>
</evidence>
<dbReference type="RefSeq" id="WP_330151383.1">
    <property type="nucleotide sequence ID" value="NZ_JAUZMZ010000029.1"/>
</dbReference>
<keyword evidence="12" id="KW-0812">Transmembrane</keyword>
<keyword evidence="9" id="KW-0560">Oxidoreductase</keyword>
<evidence type="ECO:0000256" key="2">
    <source>
        <dbReference type="ARBA" id="ARBA00001973"/>
    </source>
</evidence>
<feature type="transmembrane region" description="Helical" evidence="12">
    <location>
        <begin position="279"/>
        <end position="302"/>
    </location>
</feature>
<evidence type="ECO:0000256" key="10">
    <source>
        <dbReference type="ARBA" id="ARBA00023008"/>
    </source>
</evidence>
<proteinExistence type="inferred from homology"/>
<dbReference type="CDD" id="cd04208">
    <property type="entry name" value="CuRO_2_CuNIR"/>
    <property type="match status" value="1"/>
</dbReference>
<feature type="transmembrane region" description="Helical" evidence="12">
    <location>
        <begin position="21"/>
        <end position="38"/>
    </location>
</feature>
<evidence type="ECO:0000256" key="6">
    <source>
        <dbReference type="ARBA" id="ARBA00017290"/>
    </source>
</evidence>
<dbReference type="Proteomes" id="UP001331936">
    <property type="component" value="Unassembled WGS sequence"/>
</dbReference>
<dbReference type="CDD" id="cd11020">
    <property type="entry name" value="CuRO_1_CuNIR"/>
    <property type="match status" value="1"/>
</dbReference>
<dbReference type="Pfam" id="PF13473">
    <property type="entry name" value="Cupredoxin_1"/>
    <property type="match status" value="1"/>
</dbReference>
<keyword evidence="8" id="KW-0677">Repeat</keyword>
<feature type="transmembrane region" description="Helical" evidence="12">
    <location>
        <begin position="381"/>
        <end position="400"/>
    </location>
</feature>
<evidence type="ECO:0000256" key="8">
    <source>
        <dbReference type="ARBA" id="ARBA00022737"/>
    </source>
</evidence>
<dbReference type="PANTHER" id="PTHR11709">
    <property type="entry name" value="MULTI-COPPER OXIDASE"/>
    <property type="match status" value="1"/>
</dbReference>
<dbReference type="InterPro" id="IPR008972">
    <property type="entry name" value="Cupredoxin"/>
</dbReference>
<dbReference type="EMBL" id="JAUZMZ010000029">
    <property type="protein sequence ID" value="MEE2031949.1"/>
    <property type="molecule type" value="Genomic_DNA"/>
</dbReference>
<name>A0ABU7JR28_9NOCA</name>
<feature type="domain" description="Plastocyanin-like" evidence="13">
    <location>
        <begin position="617"/>
        <end position="722"/>
    </location>
</feature>
<feature type="transmembrane region" description="Helical" evidence="12">
    <location>
        <begin position="224"/>
        <end position="241"/>
    </location>
</feature>
<reference evidence="15 16" key="1">
    <citation type="submission" date="2023-08" db="EMBL/GenBank/DDBJ databases">
        <authorList>
            <person name="Girao M."/>
            <person name="Carvalho M.F."/>
        </authorList>
    </citation>
    <scope>NUCLEOTIDE SEQUENCE [LARGE SCALE GENOMIC DNA]</scope>
    <source>
        <strain evidence="15 16">CC-R104</strain>
    </source>
</reference>
<evidence type="ECO:0000259" key="14">
    <source>
        <dbReference type="Pfam" id="PF13473"/>
    </source>
</evidence>
<feature type="transmembrane region" description="Helical" evidence="12">
    <location>
        <begin position="86"/>
        <end position="105"/>
    </location>
</feature>